<keyword evidence="3" id="KW-1185">Reference proteome</keyword>
<sequence length="181" mass="20060">MVSFRTEVSNYKLKGKGKITENQLVTQANQNQRYYGRVTPTSSSQQGQPNANNDMHHPDMGNGTLSDQNQNGAAQTEIFEKGESGVNSSPAVRTTQLQLPQFSLQLMETVTDTIETRVPRVVYGMSQNLLVNEYTVMEGSSTPRGTGESQIMAVVEELVMNNPYDNLHDVNQNSMDDGNIR</sequence>
<comment type="caution">
    <text evidence="2">The sequence shown here is derived from an EMBL/GenBank/DDBJ whole genome shotgun (WGS) entry which is preliminary data.</text>
</comment>
<protein>
    <submittedName>
        <fullName evidence="2">Uncharacterized protein</fullName>
    </submittedName>
</protein>
<evidence type="ECO:0000313" key="3">
    <source>
        <dbReference type="Proteomes" id="UP001314170"/>
    </source>
</evidence>
<feature type="region of interest" description="Disordered" evidence="1">
    <location>
        <begin position="37"/>
        <end position="72"/>
    </location>
</feature>
<dbReference type="Proteomes" id="UP001314170">
    <property type="component" value="Unassembled WGS sequence"/>
</dbReference>
<feature type="compositionally biased region" description="Polar residues" evidence="1">
    <location>
        <begin position="63"/>
        <end position="72"/>
    </location>
</feature>
<reference evidence="2 3" key="1">
    <citation type="submission" date="2024-01" db="EMBL/GenBank/DDBJ databases">
        <authorList>
            <person name="Waweru B."/>
        </authorList>
    </citation>
    <scope>NUCLEOTIDE SEQUENCE [LARGE SCALE GENOMIC DNA]</scope>
</reference>
<accession>A0AAV1R5K2</accession>
<evidence type="ECO:0000256" key="1">
    <source>
        <dbReference type="SAM" id="MobiDB-lite"/>
    </source>
</evidence>
<name>A0AAV1R5K2_9ROSI</name>
<organism evidence="2 3">
    <name type="scientific">Dovyalis caffra</name>
    <dbReference type="NCBI Taxonomy" id="77055"/>
    <lineage>
        <taxon>Eukaryota</taxon>
        <taxon>Viridiplantae</taxon>
        <taxon>Streptophyta</taxon>
        <taxon>Embryophyta</taxon>
        <taxon>Tracheophyta</taxon>
        <taxon>Spermatophyta</taxon>
        <taxon>Magnoliopsida</taxon>
        <taxon>eudicotyledons</taxon>
        <taxon>Gunneridae</taxon>
        <taxon>Pentapetalae</taxon>
        <taxon>rosids</taxon>
        <taxon>fabids</taxon>
        <taxon>Malpighiales</taxon>
        <taxon>Salicaceae</taxon>
        <taxon>Flacourtieae</taxon>
        <taxon>Dovyalis</taxon>
    </lineage>
</organism>
<feature type="compositionally biased region" description="Polar residues" evidence="1">
    <location>
        <begin position="37"/>
        <end position="53"/>
    </location>
</feature>
<dbReference type="AlphaFoldDB" id="A0AAV1R5K2"/>
<gene>
    <name evidence="2" type="ORF">DCAF_LOCUS5491</name>
</gene>
<proteinExistence type="predicted"/>
<dbReference type="EMBL" id="CAWUPB010000858">
    <property type="protein sequence ID" value="CAK7327775.1"/>
    <property type="molecule type" value="Genomic_DNA"/>
</dbReference>
<evidence type="ECO:0000313" key="2">
    <source>
        <dbReference type="EMBL" id="CAK7327775.1"/>
    </source>
</evidence>